<sequence length="75" mass="8771">MGLAWRGCVLHDFENLEELALSHTTTGTDARFMAGLLAPRLRVFRWDLMREDRQLATTPDHFDQNEEDWLRALGR</sequence>
<dbReference type="EMBL" id="VIFY01000339">
    <property type="protein sequence ID" value="TQB67641.1"/>
    <property type="molecule type" value="Genomic_DNA"/>
</dbReference>
<protein>
    <submittedName>
        <fullName evidence="1">Uncharacterized protein</fullName>
    </submittedName>
</protein>
<gene>
    <name evidence="1" type="ORF">MPDQ_005037</name>
</gene>
<keyword evidence="2" id="KW-1185">Reference proteome</keyword>
<accession>A0A507QJ45</accession>
<dbReference type="AlphaFoldDB" id="A0A507QJ45"/>
<evidence type="ECO:0000313" key="1">
    <source>
        <dbReference type="EMBL" id="TQB67641.1"/>
    </source>
</evidence>
<comment type="caution">
    <text evidence="1">The sequence shown here is derived from an EMBL/GenBank/DDBJ whole genome shotgun (WGS) entry which is preliminary data.</text>
</comment>
<proteinExistence type="predicted"/>
<name>A0A507QJ45_MONPU</name>
<dbReference type="Proteomes" id="UP000319663">
    <property type="component" value="Unassembled WGS sequence"/>
</dbReference>
<organism evidence="1 2">
    <name type="scientific">Monascus purpureus</name>
    <name type="common">Red mold</name>
    <name type="synonym">Monascus anka</name>
    <dbReference type="NCBI Taxonomy" id="5098"/>
    <lineage>
        <taxon>Eukaryota</taxon>
        <taxon>Fungi</taxon>
        <taxon>Dikarya</taxon>
        <taxon>Ascomycota</taxon>
        <taxon>Pezizomycotina</taxon>
        <taxon>Eurotiomycetes</taxon>
        <taxon>Eurotiomycetidae</taxon>
        <taxon>Eurotiales</taxon>
        <taxon>Aspergillaceae</taxon>
        <taxon>Monascus</taxon>
    </lineage>
</organism>
<reference evidence="1 2" key="1">
    <citation type="submission" date="2019-06" db="EMBL/GenBank/DDBJ databases">
        <title>Wine fermentation using esterase from Monascus purpureus.</title>
        <authorList>
            <person name="Geng C."/>
            <person name="Zhang Y."/>
        </authorList>
    </citation>
    <scope>NUCLEOTIDE SEQUENCE [LARGE SCALE GENOMIC DNA]</scope>
    <source>
        <strain evidence="1">HQ1</strain>
    </source>
</reference>
<evidence type="ECO:0000313" key="2">
    <source>
        <dbReference type="Proteomes" id="UP000319663"/>
    </source>
</evidence>